<dbReference type="InParanoid" id="A0A7M7P0D7"/>
<keyword evidence="2" id="KW-0449">Lipoprotein</keyword>
<protein>
    <recommendedName>
        <fullName evidence="2">Phospholipid scramblase</fullName>
    </recommendedName>
</protein>
<evidence type="ECO:0000256" key="2">
    <source>
        <dbReference type="RuleBase" id="RU363116"/>
    </source>
</evidence>
<organism evidence="3 4">
    <name type="scientific">Strongylocentrotus purpuratus</name>
    <name type="common">Purple sea urchin</name>
    <dbReference type="NCBI Taxonomy" id="7668"/>
    <lineage>
        <taxon>Eukaryota</taxon>
        <taxon>Metazoa</taxon>
        <taxon>Echinodermata</taxon>
        <taxon>Eleutherozoa</taxon>
        <taxon>Echinozoa</taxon>
        <taxon>Echinoidea</taxon>
        <taxon>Euechinoidea</taxon>
        <taxon>Echinacea</taxon>
        <taxon>Camarodonta</taxon>
        <taxon>Echinidea</taxon>
        <taxon>Strongylocentrotidae</taxon>
        <taxon>Strongylocentrotus</taxon>
    </lineage>
</organism>
<evidence type="ECO:0000313" key="3">
    <source>
        <dbReference type="EnsemblMetazoa" id="XP_030843289"/>
    </source>
</evidence>
<reference evidence="3" key="2">
    <citation type="submission" date="2021-01" db="UniProtKB">
        <authorList>
            <consortium name="EnsemblMetazoa"/>
        </authorList>
    </citation>
    <scope>IDENTIFICATION</scope>
</reference>
<accession>A0A7M7P0D7</accession>
<dbReference type="PANTHER" id="PTHR23248:SF63">
    <property type="entry name" value="PHOSPHOLIPID SCRAMBLASE"/>
    <property type="match status" value="1"/>
</dbReference>
<dbReference type="GeneID" id="105437008"/>
<proteinExistence type="inferred from homology"/>
<dbReference type="KEGG" id="spu:105437008"/>
<dbReference type="EnsemblMetazoa" id="XM_030987429">
    <property type="protein sequence ID" value="XP_030843289"/>
    <property type="gene ID" value="LOC105437008"/>
</dbReference>
<name>A0A7M7P0D7_STRPU</name>
<dbReference type="InterPro" id="IPR005552">
    <property type="entry name" value="Scramblase"/>
</dbReference>
<sequence>MPVWIRSELGVYTGKYGVSTDRQGSNADHAGNAYGANTDFKEEHGGYWVLLRSLHGENYAENTNMAAAPNFEAIEMQPGQKAEWITKPHPSEVVGCPPGLEYLTQLDQVLIHQIVDISEGRKTIEIANKYAIKNSMGQQIFFAFEESSLCHRFWCQACRGFDIHVVDNEQREVIKIVRPFQCCAGCSWCANTDCCSFIIQVEAPPGNIIGYGKQTKSWWYPHLDVLDADKKPILKIRGPCCSCQSVCCSSDLDFKVMSNDLTDELGVIQKQWSGCVKEYFINADLFGMTFPKDLDVKAKATLIGVLFLIEFMHFELENSK</sequence>
<dbReference type="OMA" id="MLIDYTF"/>
<dbReference type="Proteomes" id="UP000007110">
    <property type="component" value="Unassembled WGS sequence"/>
</dbReference>
<dbReference type="PANTHER" id="PTHR23248">
    <property type="entry name" value="PHOSPHOLIPID SCRAMBLASE-RELATED"/>
    <property type="match status" value="1"/>
</dbReference>
<comment type="similarity">
    <text evidence="1 2">Belongs to the phospholipid scramblase family.</text>
</comment>
<dbReference type="RefSeq" id="XP_030843289.1">
    <property type="nucleotide sequence ID" value="XM_030987429.1"/>
</dbReference>
<keyword evidence="4" id="KW-1185">Reference proteome</keyword>
<keyword evidence="2" id="KW-0106">Calcium</keyword>
<dbReference type="GO" id="GO:0017128">
    <property type="term" value="F:phospholipid scramblase activity"/>
    <property type="evidence" value="ECO:0000318"/>
    <property type="project" value="GO_Central"/>
</dbReference>
<keyword evidence="2" id="KW-0564">Palmitate</keyword>
<dbReference type="AlphaFoldDB" id="A0A7M7P0D7"/>
<dbReference type="GO" id="GO:0005886">
    <property type="term" value="C:plasma membrane"/>
    <property type="evidence" value="ECO:0000318"/>
    <property type="project" value="GO_Central"/>
</dbReference>
<comment type="cofactor">
    <cofactor evidence="2">
        <name>Ca(2+)</name>
        <dbReference type="ChEBI" id="CHEBI:29108"/>
    </cofactor>
</comment>
<dbReference type="Pfam" id="PF03803">
    <property type="entry name" value="Scramblase"/>
    <property type="match status" value="1"/>
</dbReference>
<dbReference type="OrthoDB" id="191150at2759"/>
<evidence type="ECO:0000313" key="4">
    <source>
        <dbReference type="Proteomes" id="UP000007110"/>
    </source>
</evidence>
<comment type="function">
    <text evidence="2">May mediate accelerated ATP-independent bidirectional transbilayer migration of phospholipids upon binding calcium ions that results in a loss of phospholipid asymmetry in the plasma membrane.</text>
</comment>
<reference evidence="4" key="1">
    <citation type="submission" date="2015-02" db="EMBL/GenBank/DDBJ databases">
        <title>Genome sequencing for Strongylocentrotus purpuratus.</title>
        <authorList>
            <person name="Murali S."/>
            <person name="Liu Y."/>
            <person name="Vee V."/>
            <person name="English A."/>
            <person name="Wang M."/>
            <person name="Skinner E."/>
            <person name="Han Y."/>
            <person name="Muzny D.M."/>
            <person name="Worley K.C."/>
            <person name="Gibbs R.A."/>
        </authorList>
    </citation>
    <scope>NUCLEOTIDE SEQUENCE</scope>
</reference>
<evidence type="ECO:0000256" key="1">
    <source>
        <dbReference type="ARBA" id="ARBA00005350"/>
    </source>
</evidence>
<dbReference type="GO" id="GO:0017121">
    <property type="term" value="P:plasma membrane phospholipid scrambling"/>
    <property type="evidence" value="ECO:0000318"/>
    <property type="project" value="GO_Central"/>
</dbReference>